<evidence type="ECO:0000313" key="1">
    <source>
        <dbReference type="EMBL" id="KAJ8885315.1"/>
    </source>
</evidence>
<dbReference type="Proteomes" id="UP001159363">
    <property type="component" value="Chromosome X"/>
</dbReference>
<name>A0ABQ9HLR7_9NEOP</name>
<protein>
    <submittedName>
        <fullName evidence="1">Uncharacterized protein</fullName>
    </submittedName>
</protein>
<dbReference type="EMBL" id="JARBHB010000004">
    <property type="protein sequence ID" value="KAJ8885315.1"/>
    <property type="molecule type" value="Genomic_DNA"/>
</dbReference>
<sequence>MLKVTKWPSDETSVGGVPTAFLGFGALTLVRAPTSQKTPPWLNPMTHVHFAVDGSGECVLVVPDAWPLLFQSLRGTVASSSSCCSWLWCMQSRRPQNLSGDVADRFLFCFRSSEDGGAARGKWKVSPDSSRGSVSCWMERGVRQRVIFAYQMLLGGVSCVLIGKSGARLLVLDQRARRTCPSRGQEEAAQNLHDVIIMMGIVNADGVVVGVDVDGVGVGGDDDGVGVDVDRVGVGVDVDRVGVGVDVDKVGVGVDIDGVAVVVDVDGMGVDADVFEGGAFSMRTSLLRKAFQQSPSSLLSMVSTCPLGISVEAICPLPCCMKGKVDKGTALFARQQLPHLLRNGRTTLPVTLQQCRLLESGTQLPFQFIPEVFNGIETNVSMLRSPVCHVLKIATQGHSILPPVKPAKCHSSRESVVINTAQISNPANASVNYTSTGSDDWRAVSASHVRNRMATSSWTTDLPWRSRMVRHRSEVREALGLNPGITDRTSDYALLHFSQEQSDKGSEHTSSHEASVNELEPLAIMSRGCGVGAELHFRSGSPANGSVHVGCGSTDANSAKAGGAVACLVNFLSCRRLKDGHVLAPGCPRDEGRYRMHHLGEAGGSGVKDFADDRLRTRKHQERGLQYDQCFKTLASQQRGPQFDARSWWVGNFWLGGFACGVCG</sequence>
<reference evidence="1 2" key="1">
    <citation type="submission" date="2023-02" db="EMBL/GenBank/DDBJ databases">
        <title>LHISI_Scaffold_Assembly.</title>
        <authorList>
            <person name="Stuart O.P."/>
            <person name="Cleave R."/>
            <person name="Magrath M.J.L."/>
            <person name="Mikheyev A.S."/>
        </authorList>
    </citation>
    <scope>NUCLEOTIDE SEQUENCE [LARGE SCALE GENOMIC DNA]</scope>
    <source>
        <strain evidence="1">Daus_M_001</strain>
        <tissue evidence="1">Leg muscle</tissue>
    </source>
</reference>
<keyword evidence="2" id="KW-1185">Reference proteome</keyword>
<accession>A0ABQ9HLR7</accession>
<gene>
    <name evidence="1" type="ORF">PR048_011512</name>
</gene>
<organism evidence="1 2">
    <name type="scientific">Dryococelus australis</name>
    <dbReference type="NCBI Taxonomy" id="614101"/>
    <lineage>
        <taxon>Eukaryota</taxon>
        <taxon>Metazoa</taxon>
        <taxon>Ecdysozoa</taxon>
        <taxon>Arthropoda</taxon>
        <taxon>Hexapoda</taxon>
        <taxon>Insecta</taxon>
        <taxon>Pterygota</taxon>
        <taxon>Neoptera</taxon>
        <taxon>Polyneoptera</taxon>
        <taxon>Phasmatodea</taxon>
        <taxon>Verophasmatodea</taxon>
        <taxon>Anareolatae</taxon>
        <taxon>Phasmatidae</taxon>
        <taxon>Eurycanthinae</taxon>
        <taxon>Dryococelus</taxon>
    </lineage>
</organism>
<evidence type="ECO:0000313" key="2">
    <source>
        <dbReference type="Proteomes" id="UP001159363"/>
    </source>
</evidence>
<proteinExistence type="predicted"/>
<comment type="caution">
    <text evidence="1">The sequence shown here is derived from an EMBL/GenBank/DDBJ whole genome shotgun (WGS) entry which is preliminary data.</text>
</comment>